<protein>
    <recommendedName>
        <fullName evidence="2">Altered inheritance of mitochondria protein 6</fullName>
    </recommendedName>
</protein>
<gene>
    <name evidence="4" type="primary">AIM6</name>
    <name evidence="4" type="ORF">Daus18300_008017</name>
</gene>
<organism evidence="4 5">
    <name type="scientific">Diaporthe australafricana</name>
    <dbReference type="NCBI Taxonomy" id="127596"/>
    <lineage>
        <taxon>Eukaryota</taxon>
        <taxon>Fungi</taxon>
        <taxon>Dikarya</taxon>
        <taxon>Ascomycota</taxon>
        <taxon>Pezizomycotina</taxon>
        <taxon>Sordariomycetes</taxon>
        <taxon>Sordariomycetidae</taxon>
        <taxon>Diaporthales</taxon>
        <taxon>Diaporthaceae</taxon>
        <taxon>Diaporthe</taxon>
    </lineage>
</organism>
<keyword evidence="3" id="KW-0812">Transmembrane</keyword>
<dbReference type="EMBL" id="JAWRVE010000073">
    <property type="protein sequence ID" value="KAL1863868.1"/>
    <property type="molecule type" value="Genomic_DNA"/>
</dbReference>
<evidence type="ECO:0000256" key="2">
    <source>
        <dbReference type="ARBA" id="ARBA00014286"/>
    </source>
</evidence>
<dbReference type="InterPro" id="IPR051236">
    <property type="entry name" value="HAT_RTT109-like"/>
</dbReference>
<evidence type="ECO:0000256" key="1">
    <source>
        <dbReference type="ARBA" id="ARBA00008858"/>
    </source>
</evidence>
<dbReference type="Proteomes" id="UP001583177">
    <property type="component" value="Unassembled WGS sequence"/>
</dbReference>
<keyword evidence="3" id="KW-0472">Membrane</keyword>
<dbReference type="PANTHER" id="PTHR31571:SF1">
    <property type="entry name" value="ALTERED INHERITANCE OF MITOCHONDRIA PROTEIN 6"/>
    <property type="match status" value="1"/>
</dbReference>
<feature type="transmembrane region" description="Helical" evidence="3">
    <location>
        <begin position="101"/>
        <end position="134"/>
    </location>
</feature>
<sequence length="380" mass="40955">MAPVGFLDFNIGDSTPRDVCLDRVNTNTPLTIQRPPKEVILVAMETILEEDSSTLSQSDNCKATFPGSLPHRAGSVSREAVHTNRQVTNGRSRKLLLTRKVFGVILQDPVCLCAAWTLGALVVIGLVFVLTFLAKPSSLDATIPHDFISSHSILTNGQPIGGERKWLDEFSHSVKPKACHSHNDYQRPYPLFSALAAGCASVEADVWITDDGTDLLVGHDEASLTASRTLASMYLDPLLHILDSMNGEVGNTAGAGEIQRRGVFRTEPHATLVLLIDVKSESSKTWPLVVKQLAHLRDGQYLTRYEGDGGLKPGPVTVVGLGNVVIDRAVFVGTNVAPNRAFEEYHDAILDAPLASLPQAIGISSRGNIVSTPPDGKDQI</sequence>
<dbReference type="InterPro" id="IPR017946">
    <property type="entry name" value="PLC-like_Pdiesterase_TIM-brl"/>
</dbReference>
<name>A0ABR3WJR0_9PEZI</name>
<dbReference type="PANTHER" id="PTHR31571">
    <property type="entry name" value="ALTERED INHERITANCE OF MITOCHONDRIA PROTEIN 6"/>
    <property type="match status" value="1"/>
</dbReference>
<comment type="caution">
    <text evidence="4">The sequence shown here is derived from an EMBL/GenBank/DDBJ whole genome shotgun (WGS) entry which is preliminary data.</text>
</comment>
<keyword evidence="3" id="KW-1133">Transmembrane helix</keyword>
<evidence type="ECO:0000313" key="5">
    <source>
        <dbReference type="Proteomes" id="UP001583177"/>
    </source>
</evidence>
<evidence type="ECO:0000313" key="4">
    <source>
        <dbReference type="EMBL" id="KAL1863868.1"/>
    </source>
</evidence>
<proteinExistence type="inferred from homology"/>
<accession>A0ABR3WJR0</accession>
<keyword evidence="5" id="KW-1185">Reference proteome</keyword>
<dbReference type="SUPFAM" id="SSF51695">
    <property type="entry name" value="PLC-like phosphodiesterases"/>
    <property type="match status" value="1"/>
</dbReference>
<comment type="similarity">
    <text evidence="1">Belongs to the AIM6 family.</text>
</comment>
<evidence type="ECO:0000256" key="3">
    <source>
        <dbReference type="SAM" id="Phobius"/>
    </source>
</evidence>
<reference evidence="4 5" key="1">
    <citation type="journal article" date="2024" name="IMA Fungus">
        <title>IMA Genome - F19 : A genome assembly and annotation guide to empower mycologists, including annotated draft genome sequences of Ceratocystis pirilliformis, Diaporthe australafricana, Fusarium ophioides, Paecilomyces lecythidis, and Sporothrix stenoceras.</title>
        <authorList>
            <person name="Aylward J."/>
            <person name="Wilson A.M."/>
            <person name="Visagie C.M."/>
            <person name="Spraker J."/>
            <person name="Barnes I."/>
            <person name="Buitendag C."/>
            <person name="Ceriani C."/>
            <person name="Del Mar Angel L."/>
            <person name="du Plessis D."/>
            <person name="Fuchs T."/>
            <person name="Gasser K."/>
            <person name="Kramer D."/>
            <person name="Li W."/>
            <person name="Munsamy K."/>
            <person name="Piso A."/>
            <person name="Price J.L."/>
            <person name="Sonnekus B."/>
            <person name="Thomas C."/>
            <person name="van der Nest A."/>
            <person name="van Dijk A."/>
            <person name="van Heerden A."/>
            <person name="van Vuuren N."/>
            <person name="Yilmaz N."/>
            <person name="Duong T.A."/>
            <person name="van der Merwe N.A."/>
            <person name="Wingfield M.J."/>
            <person name="Wingfield B.D."/>
        </authorList>
    </citation>
    <scope>NUCLEOTIDE SEQUENCE [LARGE SCALE GENOMIC DNA]</scope>
    <source>
        <strain evidence="4 5">CMW 18300</strain>
    </source>
</reference>